<dbReference type="PATRIC" id="fig|1354253.4.peg.1129"/>
<proteinExistence type="predicted"/>
<sequence>MTASYRIAPSLMFNNRDPWLKLLSGQNMLFIIVSHYAGDFACMTTDTLLCIGKNKTIHFYPFARYHKQEAIFYGGML</sequence>
<evidence type="ECO:0000313" key="2">
    <source>
        <dbReference type="Proteomes" id="UP000078504"/>
    </source>
</evidence>
<organism evidence="1 2">
    <name type="scientific">Buttiauxella gaviniae ATCC 51604</name>
    <dbReference type="NCBI Taxonomy" id="1354253"/>
    <lineage>
        <taxon>Bacteria</taxon>
        <taxon>Pseudomonadati</taxon>
        <taxon>Pseudomonadota</taxon>
        <taxon>Gammaproteobacteria</taxon>
        <taxon>Enterobacterales</taxon>
        <taxon>Enterobacteriaceae</taxon>
        <taxon>Buttiauxella</taxon>
    </lineage>
</organism>
<protein>
    <submittedName>
        <fullName evidence="1">Uncharacterized protein</fullName>
    </submittedName>
</protein>
<gene>
    <name evidence="1" type="ORF">M977_01107</name>
</gene>
<reference evidence="1 2" key="1">
    <citation type="submission" date="2016-04" db="EMBL/GenBank/DDBJ databases">
        <title>ATOL: Assembling a taxonomically balanced genome-scale reconstruction of the evolutionary history of the Enterobacteriaceae.</title>
        <authorList>
            <person name="Plunkett G.III."/>
            <person name="Neeno-Eckwall E.C."/>
            <person name="Glasner J.D."/>
            <person name="Perna N.T."/>
        </authorList>
    </citation>
    <scope>NUCLEOTIDE SEQUENCE [LARGE SCALE GENOMIC DNA]</scope>
    <source>
        <strain evidence="1 2">ATCC 51604</strain>
    </source>
</reference>
<accession>A0A1B7I3Q8</accession>
<dbReference type="EMBL" id="LXEP01000008">
    <property type="protein sequence ID" value="OAT22957.1"/>
    <property type="molecule type" value="Genomic_DNA"/>
</dbReference>
<dbReference type="Proteomes" id="UP000078504">
    <property type="component" value="Unassembled WGS sequence"/>
</dbReference>
<name>A0A1B7I3Q8_9ENTR</name>
<comment type="caution">
    <text evidence="1">The sequence shown here is derived from an EMBL/GenBank/DDBJ whole genome shotgun (WGS) entry which is preliminary data.</text>
</comment>
<evidence type="ECO:0000313" key="1">
    <source>
        <dbReference type="EMBL" id="OAT22957.1"/>
    </source>
</evidence>
<dbReference type="AlphaFoldDB" id="A0A1B7I3Q8"/>